<feature type="transmembrane region" description="Helical" evidence="8">
    <location>
        <begin position="89"/>
        <end position="107"/>
    </location>
</feature>
<dbReference type="Proteomes" id="UP000886744">
    <property type="component" value="Unassembled WGS sequence"/>
</dbReference>
<dbReference type="GO" id="GO:0015078">
    <property type="term" value="F:proton transmembrane transporter activity"/>
    <property type="evidence" value="ECO:0007669"/>
    <property type="project" value="InterPro"/>
</dbReference>
<evidence type="ECO:0000259" key="9">
    <source>
        <dbReference type="Pfam" id="PF00137"/>
    </source>
</evidence>
<comment type="caution">
    <text evidence="10">The sequence shown here is derived from an EMBL/GenBank/DDBJ whole genome shotgun (WGS) entry which is preliminary data.</text>
</comment>
<name>A0A9D1E1J5_9BACT</name>
<evidence type="ECO:0000256" key="2">
    <source>
        <dbReference type="ARBA" id="ARBA00007296"/>
    </source>
</evidence>
<proteinExistence type="inferred from homology"/>
<reference evidence="10" key="2">
    <citation type="journal article" date="2021" name="PeerJ">
        <title>Extensive microbial diversity within the chicken gut microbiome revealed by metagenomics and culture.</title>
        <authorList>
            <person name="Gilroy R."/>
            <person name="Ravi A."/>
            <person name="Getino M."/>
            <person name="Pursley I."/>
            <person name="Horton D.L."/>
            <person name="Alikhan N.F."/>
            <person name="Baker D."/>
            <person name="Gharbi K."/>
            <person name="Hall N."/>
            <person name="Watson M."/>
            <person name="Adriaenssens E.M."/>
            <person name="Foster-Nyarko E."/>
            <person name="Jarju S."/>
            <person name="Secka A."/>
            <person name="Antonio M."/>
            <person name="Oren A."/>
            <person name="Chaudhuri R.R."/>
            <person name="La Ragione R."/>
            <person name="Hildebrand F."/>
            <person name="Pallen M.J."/>
        </authorList>
    </citation>
    <scope>NUCLEOTIDE SEQUENCE</scope>
    <source>
        <strain evidence="10">ChiHjej13B12-12457</strain>
    </source>
</reference>
<comment type="similarity">
    <text evidence="2">Belongs to the V-ATPase proteolipid subunit family.</text>
</comment>
<dbReference type="CDD" id="cd18180">
    <property type="entry name" value="ATP-synt_Vo_Ao_c_NTPK_rpt2"/>
    <property type="match status" value="1"/>
</dbReference>
<organism evidence="10 11">
    <name type="scientific">Candidatus Coprenecus avistercoris</name>
    <dbReference type="NCBI Taxonomy" id="2840730"/>
    <lineage>
        <taxon>Bacteria</taxon>
        <taxon>Pseudomonadati</taxon>
        <taxon>Bacteroidota</taxon>
        <taxon>Bacteroidia</taxon>
        <taxon>Bacteroidales</taxon>
        <taxon>Rikenellaceae</taxon>
        <taxon>Rikenellaceae incertae sedis</taxon>
        <taxon>Candidatus Coprenecus</taxon>
    </lineage>
</organism>
<dbReference type="Pfam" id="PF00137">
    <property type="entry name" value="ATP-synt_C"/>
    <property type="match status" value="2"/>
</dbReference>
<dbReference type="InterPro" id="IPR035921">
    <property type="entry name" value="F/V-ATP_Csub_sf"/>
</dbReference>
<evidence type="ECO:0000256" key="4">
    <source>
        <dbReference type="ARBA" id="ARBA00022692"/>
    </source>
</evidence>
<evidence type="ECO:0000313" key="11">
    <source>
        <dbReference type="Proteomes" id="UP000886744"/>
    </source>
</evidence>
<dbReference type="InterPro" id="IPR002379">
    <property type="entry name" value="ATPase_proteolipid_c-like_dom"/>
</dbReference>
<keyword evidence="5 8" id="KW-1133">Transmembrane helix</keyword>
<feature type="transmembrane region" description="Helical" evidence="8">
    <location>
        <begin position="48"/>
        <end position="69"/>
    </location>
</feature>
<dbReference type="PANTHER" id="PTHR10263">
    <property type="entry name" value="V-TYPE PROTON ATPASE PROTEOLIPID SUBUNIT"/>
    <property type="match status" value="1"/>
</dbReference>
<comment type="subcellular location">
    <subcellularLocation>
        <location evidence="1">Membrane</location>
        <topology evidence="1">Multi-pass membrane protein</topology>
    </subcellularLocation>
</comment>
<evidence type="ECO:0000256" key="6">
    <source>
        <dbReference type="ARBA" id="ARBA00023065"/>
    </source>
</evidence>
<evidence type="ECO:0000313" key="10">
    <source>
        <dbReference type="EMBL" id="HIR62937.1"/>
    </source>
</evidence>
<feature type="domain" description="V-ATPase proteolipid subunit C-like" evidence="9">
    <location>
        <begin position="93"/>
        <end position="150"/>
    </location>
</feature>
<keyword evidence="3" id="KW-0813">Transport</keyword>
<dbReference type="CDD" id="cd18179">
    <property type="entry name" value="ATP-synt_Vo_Ao_c_NTPK_rpt1"/>
    <property type="match status" value="1"/>
</dbReference>
<keyword evidence="4 8" id="KW-0812">Transmembrane</keyword>
<sequence length="153" mass="15921">MSTPLILAYVGMAVMLTLSCIGSAIGVTMGGNTTVAGLKKKPEIFGKSMLLCVLPSTQGLYGFAGFFLMLSRLGAMEDASQVLTMNQGLAMAAAGLALGFVGLWSAIKQASLVSNGINEMSNGHDVFSRTMILAVFPELYAILAFACAFLALP</sequence>
<dbReference type="GO" id="GO:0033177">
    <property type="term" value="C:proton-transporting two-sector ATPase complex, proton-transporting domain"/>
    <property type="evidence" value="ECO:0007669"/>
    <property type="project" value="InterPro"/>
</dbReference>
<keyword evidence="7 8" id="KW-0472">Membrane</keyword>
<dbReference type="SUPFAM" id="SSF81333">
    <property type="entry name" value="F1F0 ATP synthase subunit C"/>
    <property type="match status" value="2"/>
</dbReference>
<accession>A0A9D1E1J5</accession>
<feature type="transmembrane region" description="Helical" evidence="8">
    <location>
        <begin position="127"/>
        <end position="152"/>
    </location>
</feature>
<evidence type="ECO:0000256" key="1">
    <source>
        <dbReference type="ARBA" id="ARBA00004141"/>
    </source>
</evidence>
<keyword evidence="6" id="KW-0406">Ion transport</keyword>
<reference evidence="10" key="1">
    <citation type="submission" date="2020-10" db="EMBL/GenBank/DDBJ databases">
        <authorList>
            <person name="Gilroy R."/>
        </authorList>
    </citation>
    <scope>NUCLEOTIDE SEQUENCE</scope>
    <source>
        <strain evidence="10">ChiHjej13B12-12457</strain>
    </source>
</reference>
<feature type="domain" description="V-ATPase proteolipid subunit C-like" evidence="9">
    <location>
        <begin position="11"/>
        <end position="69"/>
    </location>
</feature>
<protein>
    <submittedName>
        <fullName evidence="10">V-type ATP synthase subunit K</fullName>
    </submittedName>
</protein>
<evidence type="ECO:0000256" key="7">
    <source>
        <dbReference type="ARBA" id="ARBA00023136"/>
    </source>
</evidence>
<gene>
    <name evidence="10" type="ORF">IAC94_05390</name>
</gene>
<dbReference type="Gene3D" id="1.20.120.610">
    <property type="entry name" value="lithium bound rotor ring of v- atpase"/>
    <property type="match status" value="1"/>
</dbReference>
<feature type="transmembrane region" description="Helical" evidence="8">
    <location>
        <begin position="6"/>
        <end position="27"/>
    </location>
</feature>
<evidence type="ECO:0000256" key="5">
    <source>
        <dbReference type="ARBA" id="ARBA00022989"/>
    </source>
</evidence>
<dbReference type="AlphaFoldDB" id="A0A9D1E1J5"/>
<dbReference type="EMBL" id="DVHI01000069">
    <property type="protein sequence ID" value="HIR62937.1"/>
    <property type="molecule type" value="Genomic_DNA"/>
</dbReference>
<evidence type="ECO:0000256" key="8">
    <source>
        <dbReference type="SAM" id="Phobius"/>
    </source>
</evidence>
<evidence type="ECO:0000256" key="3">
    <source>
        <dbReference type="ARBA" id="ARBA00022448"/>
    </source>
</evidence>